<organism evidence="2 3">
    <name type="scientific">Paramecium sonneborni</name>
    <dbReference type="NCBI Taxonomy" id="65129"/>
    <lineage>
        <taxon>Eukaryota</taxon>
        <taxon>Sar</taxon>
        <taxon>Alveolata</taxon>
        <taxon>Ciliophora</taxon>
        <taxon>Intramacronucleata</taxon>
        <taxon>Oligohymenophorea</taxon>
        <taxon>Peniculida</taxon>
        <taxon>Parameciidae</taxon>
        <taxon>Paramecium</taxon>
    </lineage>
</organism>
<dbReference type="InterPro" id="IPR006212">
    <property type="entry name" value="Furin_repeat"/>
</dbReference>
<accession>A0A8S1Q098</accession>
<feature type="transmembrane region" description="Helical" evidence="1">
    <location>
        <begin position="2429"/>
        <end position="2454"/>
    </location>
</feature>
<sequence>MILIISLFRMCLCENYYVSEQTKLILSVEWDDIKLGLGVLSQYCPMGVNKYQYEQSSDHYYYFLQSAYFGERNEFLYLIYMEIQTAEKQFIFYVQFNLEGKWIECTFPFKAREVEGILIKTIIYYQDTEQFIIEQLWGHDQRFRFTFPYTYLPKIQVTLNSGGIYSDINPITNKNILLKQFPGQMKVVRLFEKDLERPWNDLIEPEGLTALILEKEIINLEEKYSNMFYTISTITGRYYKVSFWAKTEKLYDNSFNQIIHIIRVVANRYTQDFKVIGSNSFVLEYVYNRLTQQWKFRINFYSYIIPILIPQMANDNLLNNTDEFIIEEYSYINTWHFITIQYQPNNINFNFENPKFNYQINKLYEDVYQFSQIYYRLYLGGLILDANTLTRSFALISFYDYNQEYFKCHISCQTCFGPQYNNCQSCPPDSNRVFNPNESTCQCQLWYVEISDQICKLVTNQEIILTLEDDYETETINCLFGEFEYNGNCYQCPLAGQDNQIICSACLMRPTDWIQNPKCLDIYYQHQNNPNNQYVQLIIDEELSNLYYIFQSAELQPCHGCKICQNKEDKTCQLSSYTHLDMETYIKCLKGYYFSNGECLIQKKNLVTQKLSCRNSCIKCSNGYCLICSDQNNFFLNYMGQCQLCSITHCKYCFQYNLYNLNENSILNNRSDNKQISEDFEVGCALCQTGYIYSFQSNQCHPSYDDNGCKHYINYNEQIECYSTQFDKLSSKFQQIDNCQNNLSNCDQCIYSNFGMLICIQCSYGFFINKVNGQCNKCLDLIAHHVQHCQIVDKANSFYKLSLLGFLQYSTQQLNDLITIFNDFNSIQIVECQNNFMVDKIQNQCVDSCTNCDHCDFINGQKQCLKCTFQLDYISNYYSQKLGKCYRCPQLCKFCLQIDEDLIQKYNPYFTITEQNINQAMKCLINFDQNLTYLDKKSGLIQPFNNLTNSKQFYSAYINYDYFESSSYDDIIYKSVRKIYYHIQSLNNNQYPFLKNYYSVANLIVNLEGVLYDDESLYYIINVSEVRAYQRNFEKEKHFYDLQSFYGVKLYAENCTIQQKILQKLFIINQPLLVNLTIFNIQDISFEESQVITINSYFKNSHLILQHFLFYNTTFLNSVFIQHFTDKYDSIYFFDLTFTNCSFKESIWFFQKGTVTINLVQMSHIKFINCTFRDSLAFQITESTDSFSITDFQVINCSFFNSSLFKGFSNLKMNQIWLDNLSVIQSDLFIYSFSQSNQTVFLTQLICQGLLLNKSSIFFFENRLKYLQTEVIIIDWNLEVINLQSTLGYISDSFIFIVSNVNIKIQDLIIQKSILFSLLIFQNCQVIMIKNIQILQREKIEQSLDTLDSQIQTKYLMYFSEFIQITIDNLKVIGWVQKSESFLIIKSDSSASKFIQISDFTIDDYSNYNILNQINSILFIQIDAVIQIKITKSHFKKCNFWYRSPNTDMMSATLLRIKAPKSQILLDNLIFNIANIYNSFDSLIYIDAKQISMLNSEVEHVNSQINNDQLKSICGFSIFLAEYINIINTTMSNIKSSQYGFIYSQLKFKGNFKVINCIFNNHLISNNNSYLTQLGGIFTIDGKLSMLNLNFINVSVLNIYVEEKAAFLYLIPSSLSNQIYMYNLTLINVISKDNLMGKLQFPYQSQNNQIVMNKIRINNSENSSQIQRLIEKEKSLQRDINYEGVLSTAYSSVLINDFIYEGYLTQPICKLDVTSRLRISNFKFVFLSILNKIPYFIDINIQGGDLVSVENMYFEKINFEKQLEYFFKFNCFLLKNGFISNQIKFKEMVCPQCQNGLITIVNNQNQFEMKVTEYIFIDNNCGINSCLILQNIQLEIKDSYFINNFAQKNGIISGIRSDLYLQNSIIKQNKIIGLAGAIFLNSSILDAQNLIIVNNSANIGGAIYCENSILKLKMSKKRNIMLIENFASTGLNNIREKAVFLKLNMFGLPLQNTRQIQEDQILDSPSYIINQKQMSKNDTFINVASGQQLKEFKEFDKVQMKYNNYTISVEIEKYNQLGEKIIDNQGEKCQLTQYQVNSELNQTNYEIIQSSKIENITYLYFDEMYESFKLDNISFILEPYTNQSIFLLILIKCEGMSQNYNFIFKIKTLQCQIGEYYNQKQCLRCDADKGYYSLKKDSIECQRLDPTKMKAVTSYQIEILQGFWRYSYYSDNIEQCENFDNCLGGWNVNYESCAVGSIGAICNECDIYNIRGQSSYIKTLSGLCEKKEQQQDIFIITIILMIFTFVVTYVISFLKTDMYIQYKKMKYKTIHHRILYRCEIDQLNTNLKLLINFMQILYPILPPLKFSDNFSAIAWTIGKSSKTLLFLINFLADNFEIEILYLKMIWAVIIPIIQISTLLFAYISINRIIKNSDIQVIFIQASCIFLMCYSMPNIMEELIVVISRRTIVNIDWIGANLSYIYYTDEHQTWIWQFVIPSICLIYLVIPLIIFGVIYKMHQKSNFDLAYGIYGYLCSDFKSEFYFWELVNLQMKLTLIFILFFFDNDQIILKNLIVIVILFGYYGSIANLKPYLKTNLNHLEKSGIILCCVLISLNVLKVASNKYFYTEVLYLTEILMFLIVLLILFYTLFKIFGAFIHQNYKFFDRIRKKINSRFPNLINYGKFFELNLKIRSEIRKNTFYRFQRIKLSLKRLKQNNNRSARVIINHHHEDLVTNILRSDQKSLIQQYSIQNSMMN</sequence>
<dbReference type="CDD" id="cd00064">
    <property type="entry name" value="FU"/>
    <property type="match status" value="1"/>
</dbReference>
<dbReference type="OrthoDB" id="317300at2759"/>
<feature type="transmembrane region" description="Helical" evidence="1">
    <location>
        <begin position="2507"/>
        <end position="2525"/>
    </location>
</feature>
<evidence type="ECO:0000313" key="2">
    <source>
        <dbReference type="EMBL" id="CAD8109137.1"/>
    </source>
</evidence>
<dbReference type="EMBL" id="CAJJDN010000093">
    <property type="protein sequence ID" value="CAD8109137.1"/>
    <property type="molecule type" value="Genomic_DNA"/>
</dbReference>
<feature type="transmembrane region" description="Helical" evidence="1">
    <location>
        <begin position="2233"/>
        <end position="2254"/>
    </location>
</feature>
<dbReference type="Proteomes" id="UP000692954">
    <property type="component" value="Unassembled WGS sequence"/>
</dbReference>
<keyword evidence="1" id="KW-1133">Transmembrane helix</keyword>
<name>A0A8S1Q098_9CILI</name>
<keyword evidence="1" id="KW-0472">Membrane</keyword>
<keyword evidence="1" id="KW-0812">Transmembrane</keyword>
<gene>
    <name evidence="2" type="ORF">PSON_ATCC_30995.1.T0930016</name>
</gene>
<proteinExistence type="predicted"/>
<protein>
    <recommendedName>
        <fullName evidence="4">Transmembrane protein</fullName>
    </recommendedName>
</protein>
<feature type="transmembrane region" description="Helical" evidence="1">
    <location>
        <begin position="2377"/>
        <end position="2394"/>
    </location>
</feature>
<feature type="transmembrane region" description="Helical" evidence="1">
    <location>
        <begin position="2567"/>
        <end position="2588"/>
    </location>
</feature>
<evidence type="ECO:0000313" key="3">
    <source>
        <dbReference type="Proteomes" id="UP000692954"/>
    </source>
</evidence>
<dbReference type="PANTHER" id="PTHR11319:SF35">
    <property type="entry name" value="OUTER MEMBRANE PROTEIN PMPC-RELATED"/>
    <property type="match status" value="1"/>
</dbReference>
<dbReference type="PANTHER" id="PTHR11319">
    <property type="entry name" value="G PROTEIN-COUPLED RECEPTOR-RELATED"/>
    <property type="match status" value="1"/>
</dbReference>
<evidence type="ECO:0008006" key="4">
    <source>
        <dbReference type="Google" id="ProtNLM"/>
    </source>
</evidence>
<feature type="transmembrane region" description="Helical" evidence="1">
    <location>
        <begin position="2480"/>
        <end position="2501"/>
    </location>
</feature>
<reference evidence="2" key="1">
    <citation type="submission" date="2021-01" db="EMBL/GenBank/DDBJ databases">
        <authorList>
            <consortium name="Genoscope - CEA"/>
            <person name="William W."/>
        </authorList>
    </citation>
    <scope>NUCLEOTIDE SEQUENCE</scope>
</reference>
<feature type="transmembrane region" description="Helical" evidence="1">
    <location>
        <begin position="2344"/>
        <end position="2365"/>
    </location>
</feature>
<evidence type="ECO:0000256" key="1">
    <source>
        <dbReference type="SAM" id="Phobius"/>
    </source>
</evidence>
<comment type="caution">
    <text evidence="2">The sequence shown here is derived from an EMBL/GenBank/DDBJ whole genome shotgun (WGS) entry which is preliminary data.</text>
</comment>
<keyword evidence="3" id="KW-1185">Reference proteome</keyword>